<keyword evidence="14" id="KW-1185">Reference proteome</keyword>
<dbReference type="GO" id="GO:0006888">
    <property type="term" value="P:endoplasmic reticulum to Golgi vesicle-mediated transport"/>
    <property type="evidence" value="ECO:0007669"/>
    <property type="project" value="TreeGrafter"/>
</dbReference>
<dbReference type="GeneID" id="76151801"/>
<evidence type="ECO:0000313" key="14">
    <source>
        <dbReference type="Proteomes" id="UP001204833"/>
    </source>
</evidence>
<dbReference type="RefSeq" id="XP_051607607.1">
    <property type="nucleotide sequence ID" value="XM_051753194.1"/>
</dbReference>
<evidence type="ECO:0000256" key="6">
    <source>
        <dbReference type="ARBA" id="ARBA00022824"/>
    </source>
</evidence>
<dbReference type="PANTHER" id="PTHR15495">
    <property type="entry name" value="NEGATIVE REGULATOR OF VESICLE FORMATION-RELATED"/>
    <property type="match status" value="1"/>
</dbReference>
<feature type="domain" description="GPI inositol-deacylase transmembrane" evidence="12">
    <location>
        <begin position="982"/>
        <end position="1030"/>
    </location>
</feature>
<dbReference type="Pfam" id="PF07819">
    <property type="entry name" value="PGAP1"/>
    <property type="match status" value="1"/>
</dbReference>
<feature type="transmembrane region" description="Helical" evidence="10">
    <location>
        <begin position="941"/>
        <end position="961"/>
    </location>
</feature>
<feature type="transmembrane region" description="Helical" evidence="10">
    <location>
        <begin position="1015"/>
        <end position="1032"/>
    </location>
</feature>
<feature type="transmembrane region" description="Helical" evidence="10">
    <location>
        <begin position="982"/>
        <end position="1003"/>
    </location>
</feature>
<keyword evidence="6 10" id="KW-0256">Endoplasmic reticulum</keyword>
<dbReference type="Gene3D" id="3.40.50.1820">
    <property type="entry name" value="alpha/beta hydrolase"/>
    <property type="match status" value="1"/>
</dbReference>
<dbReference type="PANTHER" id="PTHR15495:SF7">
    <property type="entry name" value="GPI INOSITOL-DEACYLASE"/>
    <property type="match status" value="1"/>
</dbReference>
<dbReference type="GO" id="GO:0050185">
    <property type="term" value="F:phosphatidylinositol deacylase activity"/>
    <property type="evidence" value="ECO:0007669"/>
    <property type="project" value="TreeGrafter"/>
</dbReference>
<evidence type="ECO:0000256" key="5">
    <source>
        <dbReference type="ARBA" id="ARBA00022801"/>
    </source>
</evidence>
<evidence type="ECO:0000256" key="1">
    <source>
        <dbReference type="ARBA" id="ARBA00004477"/>
    </source>
</evidence>
<dbReference type="InterPro" id="IPR056824">
    <property type="entry name" value="PGAP1_TMD"/>
</dbReference>
<evidence type="ECO:0000259" key="11">
    <source>
        <dbReference type="Pfam" id="PF07819"/>
    </source>
</evidence>
<dbReference type="InterPro" id="IPR029058">
    <property type="entry name" value="AB_hydrolase_fold"/>
</dbReference>
<evidence type="ECO:0000256" key="10">
    <source>
        <dbReference type="RuleBase" id="RU365011"/>
    </source>
</evidence>
<dbReference type="InterPro" id="IPR012908">
    <property type="entry name" value="PGAP1-ab_dom-like"/>
</dbReference>
<name>A0AAD5FXL8_9ASCO</name>
<dbReference type="Pfam" id="PF25140">
    <property type="entry name" value="PGAP1_TMD"/>
    <property type="match status" value="2"/>
</dbReference>
<evidence type="ECO:0000259" key="12">
    <source>
        <dbReference type="Pfam" id="PF25140"/>
    </source>
</evidence>
<evidence type="ECO:0000256" key="4">
    <source>
        <dbReference type="ARBA" id="ARBA00022692"/>
    </source>
</evidence>
<dbReference type="Proteomes" id="UP001204833">
    <property type="component" value="Unassembled WGS sequence"/>
</dbReference>
<feature type="domain" description="GPI inositol-deacylase transmembrane" evidence="12">
    <location>
        <begin position="683"/>
        <end position="953"/>
    </location>
</feature>
<accession>A0AAD5FXL8</accession>
<sequence>MRPNTARLSRSPFYITILLGGLLILLTLKSYTSKLNGPDAPSCRPVWMYPSYIKIHSFDQSHTKYASKYSIYLYREQGRDKEPPESSGGDNIASMELEGVPVLFIPGNAGNHRQVRSIAARTSELHDESNYGGCNPKLDFFTVDYNEDFTAFHGRTILDQAEYANEAVKFILSLYSNRANPPKSVIVIGHSMGGIVARIMLTLPDYASDSIKDILTLSSPHSTSPLTFDGDLSTIYSAVDKFWYCGFNNCSAASTSKLNQLSSVAHTRLHDVALISITGGALDSTLPADYTTLGYLVPKTNGFTAFTTGIPQVWTPIDHLAVVWCQQLRTRIALALRELTCLRDTATLEDRIGVYERYFLTGFEDYAAEDRRLSTIPKEEIFGREEMSKETLNKLDEGAVYTNNQLGSLNTFSLDKKKDYQFTLISSTPLGKLREGQDREHQRAVGVYNEGSASGITDVSSLQATIPNFSKGVPDISHSSYDGDTPPMYSLVLNSTTLKRYSNIVITLPKDEQATVYCQLSTNPGNYTLNTESGFLSWIKFFTIGSSISLPSSRPVSTNLKIPQAWSSLYVYKLKFTHEGGKESQLEGQNFNTFIRQWTEDPFESKWYTNGVPDSGEGELQLTMHGVAPYVPYKVQSDYGMNLQVWSGDDMAKPLNISVSIDIIASLKLLILRYRITIVGMNVAIVCVVLMLQFGKYCSSGKFPAFDQTLIYLNSRYWPVIMGALIILNYAINVPWVNKLMHHLDPVVLTDYNKFVIDETESGFKSNELYLGLSQGFTIIGVLLYLCCNFVVWLTYIALMVLGIILNYIVVRKHPLRFNIASQRVKSALVKLQVYFMAGVILLTPWYLPYQIVYLICCVYQGVHVLRSWATRTSPSKSNGEREVGKEEEGDEVENEIETVFNFQVSWLMLMLWILPINIPILIVFIHNLQVNWTTPFSSHHNLLSILPILLATYYNNALVGRGRSSNKGRRKSQSGSDEGGALPKLSGTVVKLVETILGYIVYYSLVYGSRHTFYLHHLFNLLSCLIFIVFFSSESAAATGTGDTINGQTKQLGLELKLS</sequence>
<dbReference type="GO" id="GO:0005789">
    <property type="term" value="C:endoplasmic reticulum membrane"/>
    <property type="evidence" value="ECO:0007669"/>
    <property type="project" value="UniProtKB-SubCell"/>
</dbReference>
<keyword evidence="9 10" id="KW-0472">Membrane</keyword>
<proteinExistence type="inferred from homology"/>
<evidence type="ECO:0000256" key="9">
    <source>
        <dbReference type="ARBA" id="ARBA00023136"/>
    </source>
</evidence>
<comment type="similarity">
    <text evidence="2 10">Belongs to the GPI inositol-deacylase family.</text>
</comment>
<comment type="function">
    <text evidence="10">Involved in inositol deacylation of GPI-anchored proteins which plays important roles in the quality control and ER-associated degradation of GPI-anchored proteins.</text>
</comment>
<evidence type="ECO:0000313" key="13">
    <source>
        <dbReference type="EMBL" id="KAI5954720.1"/>
    </source>
</evidence>
<dbReference type="SUPFAM" id="SSF53474">
    <property type="entry name" value="alpha/beta-Hydrolases"/>
    <property type="match status" value="1"/>
</dbReference>
<feature type="transmembrane region" description="Helical" evidence="10">
    <location>
        <begin position="716"/>
        <end position="736"/>
    </location>
</feature>
<keyword evidence="4 10" id="KW-0812">Transmembrane</keyword>
<dbReference type="InterPro" id="IPR039529">
    <property type="entry name" value="PGAP1/BST1"/>
</dbReference>
<dbReference type="EMBL" id="JAIHNG010000133">
    <property type="protein sequence ID" value="KAI5954720.1"/>
    <property type="molecule type" value="Genomic_DNA"/>
</dbReference>
<comment type="caution">
    <text evidence="13">The sequence shown here is derived from an EMBL/GenBank/DDBJ whole genome shotgun (WGS) entry which is preliminary data.</text>
</comment>
<feature type="transmembrane region" description="Helical" evidence="10">
    <location>
        <begin position="829"/>
        <end position="846"/>
    </location>
</feature>
<feature type="transmembrane region" description="Helical" evidence="10">
    <location>
        <begin position="907"/>
        <end position="929"/>
    </location>
</feature>
<keyword evidence="5 10" id="KW-0378">Hydrolase</keyword>
<keyword evidence="8 10" id="KW-1133">Transmembrane helix</keyword>
<dbReference type="GO" id="GO:0015031">
    <property type="term" value="P:protein transport"/>
    <property type="evidence" value="ECO:0007669"/>
    <property type="project" value="UniProtKB-KW"/>
</dbReference>
<reference evidence="13 14" key="1">
    <citation type="journal article" date="2022" name="DNA Res.">
        <title>Genome analysis of five recently described species of the CUG-Ser clade uncovers Candida theae as a new hybrid lineage with pathogenic potential in the Candida parapsilosis species complex.</title>
        <authorList>
            <person name="Mixao V."/>
            <person name="Del Olmo V."/>
            <person name="Hegedusova E."/>
            <person name="Saus E."/>
            <person name="Pryszcz L."/>
            <person name="Cillingova A."/>
            <person name="Nosek J."/>
            <person name="Gabaldon T."/>
        </authorList>
    </citation>
    <scope>NUCLEOTIDE SEQUENCE [LARGE SCALE GENOMIC DNA]</scope>
    <source>
        <strain evidence="13 14">CBS 12239</strain>
    </source>
</reference>
<keyword evidence="3 10" id="KW-0813">Transport</keyword>
<comment type="subcellular location">
    <subcellularLocation>
        <location evidence="1">Endoplasmic reticulum membrane</location>
        <topology evidence="1">Multi-pass membrane protein</topology>
    </subcellularLocation>
</comment>
<evidence type="ECO:0000256" key="2">
    <source>
        <dbReference type="ARBA" id="ARBA00006931"/>
    </source>
</evidence>
<protein>
    <recommendedName>
        <fullName evidence="10">GPI inositol-deacylase</fullName>
        <ecNumber evidence="10">3.1.-.-</ecNumber>
    </recommendedName>
</protein>
<feature type="domain" description="GPI inositol-deacylase PGAP1-like alpha/beta" evidence="11">
    <location>
        <begin position="96"/>
        <end position="337"/>
    </location>
</feature>
<feature type="transmembrane region" description="Helical" evidence="10">
    <location>
        <begin position="776"/>
        <end position="809"/>
    </location>
</feature>
<gene>
    <name evidence="13" type="ORF">KGF57_003743</name>
</gene>
<feature type="transmembrane region" description="Helical" evidence="10">
    <location>
        <begin position="12"/>
        <end position="31"/>
    </location>
</feature>
<organism evidence="13 14">
    <name type="scientific">Candida theae</name>
    <dbReference type="NCBI Taxonomy" id="1198502"/>
    <lineage>
        <taxon>Eukaryota</taxon>
        <taxon>Fungi</taxon>
        <taxon>Dikarya</taxon>
        <taxon>Ascomycota</taxon>
        <taxon>Saccharomycotina</taxon>
        <taxon>Pichiomycetes</taxon>
        <taxon>Debaryomycetaceae</taxon>
        <taxon>Candida/Lodderomyces clade</taxon>
        <taxon>Candida</taxon>
    </lineage>
</organism>
<feature type="transmembrane region" description="Helical" evidence="10">
    <location>
        <begin position="674"/>
        <end position="695"/>
    </location>
</feature>
<dbReference type="EC" id="3.1.-.-" evidence="10"/>
<dbReference type="GO" id="GO:0006505">
    <property type="term" value="P:GPI anchor metabolic process"/>
    <property type="evidence" value="ECO:0007669"/>
    <property type="project" value="TreeGrafter"/>
</dbReference>
<keyword evidence="7 10" id="KW-0653">Protein transport</keyword>
<evidence type="ECO:0000256" key="7">
    <source>
        <dbReference type="ARBA" id="ARBA00022927"/>
    </source>
</evidence>
<evidence type="ECO:0000256" key="8">
    <source>
        <dbReference type="ARBA" id="ARBA00022989"/>
    </source>
</evidence>
<dbReference type="AlphaFoldDB" id="A0AAD5FXL8"/>
<evidence type="ECO:0000256" key="3">
    <source>
        <dbReference type="ARBA" id="ARBA00022448"/>
    </source>
</evidence>